<reference evidence="1 2" key="1">
    <citation type="journal article" date="2019" name="Int. J. Syst. Evol. Microbiol.">
        <title>The Global Catalogue of Microorganisms (GCM) 10K type strain sequencing project: providing services to taxonomists for standard genome sequencing and annotation.</title>
        <authorList>
            <consortium name="The Broad Institute Genomics Platform"/>
            <consortium name="The Broad Institute Genome Sequencing Center for Infectious Disease"/>
            <person name="Wu L."/>
            <person name="Ma J."/>
        </authorList>
    </citation>
    <scope>NUCLEOTIDE SEQUENCE [LARGE SCALE GENOMIC DNA]</scope>
    <source>
        <strain evidence="1 2">JCM 14368</strain>
    </source>
</reference>
<proteinExistence type="predicted"/>
<comment type="caution">
    <text evidence="1">The sequence shown here is derived from an EMBL/GenBank/DDBJ whole genome shotgun (WGS) entry which is preliminary data.</text>
</comment>
<evidence type="ECO:0000313" key="2">
    <source>
        <dbReference type="Proteomes" id="UP001500191"/>
    </source>
</evidence>
<organism evidence="1 2">
    <name type="scientific">Deinococcus depolymerans</name>
    <dbReference type="NCBI Taxonomy" id="392408"/>
    <lineage>
        <taxon>Bacteria</taxon>
        <taxon>Thermotogati</taxon>
        <taxon>Deinococcota</taxon>
        <taxon>Deinococci</taxon>
        <taxon>Deinococcales</taxon>
        <taxon>Deinococcaceae</taxon>
        <taxon>Deinococcus</taxon>
    </lineage>
</organism>
<gene>
    <name evidence="1" type="ORF">GCM10008937_15790</name>
</gene>
<accession>A0ABN1BZJ3</accession>
<sequence length="72" mass="7882">MSIPDRLAYLAMVAFLEAYYQRTGSDEIGALLGDLQLDSVDEPFDPAVLQDWTDAVARAREDGEALARAHLG</sequence>
<evidence type="ECO:0008006" key="3">
    <source>
        <dbReference type="Google" id="ProtNLM"/>
    </source>
</evidence>
<dbReference type="Proteomes" id="UP001500191">
    <property type="component" value="Unassembled WGS sequence"/>
</dbReference>
<keyword evidence="2" id="KW-1185">Reference proteome</keyword>
<protein>
    <recommendedName>
        <fullName evidence="3">CdiI immunity protein domain-containing protein</fullName>
    </recommendedName>
</protein>
<dbReference type="EMBL" id="BAAADB010000012">
    <property type="protein sequence ID" value="GAA0508791.1"/>
    <property type="molecule type" value="Genomic_DNA"/>
</dbReference>
<name>A0ABN1BZJ3_9DEIO</name>
<evidence type="ECO:0000313" key="1">
    <source>
        <dbReference type="EMBL" id="GAA0508791.1"/>
    </source>
</evidence>